<evidence type="ECO:0000313" key="3">
    <source>
        <dbReference type="EMBL" id="HIR01534.1"/>
    </source>
</evidence>
<dbReference type="InterPro" id="IPR038390">
    <property type="entry name" value="Metal_Tscrpt_repr_sf"/>
</dbReference>
<dbReference type="PANTHER" id="PTHR33677:SF3">
    <property type="entry name" value="COPPER-SENSING TRANSCRIPTIONAL REPRESSOR RICR"/>
    <property type="match status" value="1"/>
</dbReference>
<evidence type="ECO:0000256" key="2">
    <source>
        <dbReference type="ARBA" id="ARBA00023008"/>
    </source>
</evidence>
<sequence length="100" mass="11237">MPSACCCVRHKETPRSAELQSDVQKRLNRIIGQLRGVKGMIEDNRYCGDVLIQLAAVDAAVKAVSREVLQNHLETCVVEQIQRGNTEVVDEVMRLFKKLS</sequence>
<gene>
    <name evidence="3" type="ORF">IAA69_04650</name>
</gene>
<dbReference type="InterPro" id="IPR003735">
    <property type="entry name" value="Metal_Tscrpt_repr"/>
</dbReference>
<dbReference type="AlphaFoldDB" id="A0A9D1D2V9"/>
<name>A0A9D1D2V9_9ACTN</name>
<accession>A0A9D1D2V9</accession>
<comment type="caution">
    <text evidence="3">The sequence shown here is derived from an EMBL/GenBank/DDBJ whole genome shotgun (WGS) entry which is preliminary data.</text>
</comment>
<dbReference type="EMBL" id="DVGB01000057">
    <property type="protein sequence ID" value="HIR01534.1"/>
    <property type="molecule type" value="Genomic_DNA"/>
</dbReference>
<dbReference type="PANTHER" id="PTHR33677">
    <property type="entry name" value="TRANSCRIPTIONAL REPRESSOR FRMR-RELATED"/>
    <property type="match status" value="1"/>
</dbReference>
<dbReference type="Gene3D" id="1.20.58.1000">
    <property type="entry name" value="Metal-sensitive repressor, helix protomer"/>
    <property type="match status" value="1"/>
</dbReference>
<evidence type="ECO:0000313" key="4">
    <source>
        <dbReference type="Proteomes" id="UP000824261"/>
    </source>
</evidence>
<proteinExistence type="inferred from homology"/>
<reference evidence="3" key="1">
    <citation type="submission" date="2020-10" db="EMBL/GenBank/DDBJ databases">
        <authorList>
            <person name="Gilroy R."/>
        </authorList>
    </citation>
    <scope>NUCLEOTIDE SEQUENCE</scope>
    <source>
        <strain evidence="3">ChiGjej1B1-2707</strain>
    </source>
</reference>
<evidence type="ECO:0000256" key="1">
    <source>
        <dbReference type="ARBA" id="ARBA00005428"/>
    </source>
</evidence>
<keyword evidence="2" id="KW-0186">Copper</keyword>
<dbReference type="Proteomes" id="UP000824261">
    <property type="component" value="Unassembled WGS sequence"/>
</dbReference>
<comment type="similarity">
    <text evidence="1">Belongs to the CsoR family.</text>
</comment>
<dbReference type="Pfam" id="PF02583">
    <property type="entry name" value="Trns_repr_metal"/>
    <property type="match status" value="1"/>
</dbReference>
<dbReference type="GO" id="GO:0003677">
    <property type="term" value="F:DNA binding"/>
    <property type="evidence" value="ECO:0007669"/>
    <property type="project" value="InterPro"/>
</dbReference>
<protein>
    <submittedName>
        <fullName evidence="3">Metal-sensing transcriptional repressor</fullName>
    </submittedName>
</protein>
<organism evidence="3 4">
    <name type="scientific">Candidatus Aveggerthella stercoripullorum</name>
    <dbReference type="NCBI Taxonomy" id="2840688"/>
    <lineage>
        <taxon>Bacteria</taxon>
        <taxon>Bacillati</taxon>
        <taxon>Actinomycetota</taxon>
        <taxon>Coriobacteriia</taxon>
        <taxon>Eggerthellales</taxon>
        <taxon>Eggerthellaceae</taxon>
        <taxon>Eggerthellaceae incertae sedis</taxon>
        <taxon>Candidatus Aveggerthella</taxon>
    </lineage>
</organism>
<dbReference type="GO" id="GO:0045892">
    <property type="term" value="P:negative regulation of DNA-templated transcription"/>
    <property type="evidence" value="ECO:0007669"/>
    <property type="project" value="UniProtKB-ARBA"/>
</dbReference>
<reference evidence="3" key="2">
    <citation type="journal article" date="2021" name="PeerJ">
        <title>Extensive microbial diversity within the chicken gut microbiome revealed by metagenomics and culture.</title>
        <authorList>
            <person name="Gilroy R."/>
            <person name="Ravi A."/>
            <person name="Getino M."/>
            <person name="Pursley I."/>
            <person name="Horton D.L."/>
            <person name="Alikhan N.F."/>
            <person name="Baker D."/>
            <person name="Gharbi K."/>
            <person name="Hall N."/>
            <person name="Watson M."/>
            <person name="Adriaenssens E.M."/>
            <person name="Foster-Nyarko E."/>
            <person name="Jarju S."/>
            <person name="Secka A."/>
            <person name="Antonio M."/>
            <person name="Oren A."/>
            <person name="Chaudhuri R.R."/>
            <person name="La Ragione R."/>
            <person name="Hildebrand F."/>
            <person name="Pallen M.J."/>
        </authorList>
    </citation>
    <scope>NUCLEOTIDE SEQUENCE</scope>
    <source>
        <strain evidence="3">ChiGjej1B1-2707</strain>
    </source>
</reference>
<dbReference type="GO" id="GO:0046872">
    <property type="term" value="F:metal ion binding"/>
    <property type="evidence" value="ECO:0007669"/>
    <property type="project" value="InterPro"/>
</dbReference>